<name>A0A1G9J688_9ACTN</name>
<dbReference type="Proteomes" id="UP000199475">
    <property type="component" value="Unassembled WGS sequence"/>
</dbReference>
<reference evidence="2 3" key="1">
    <citation type="submission" date="2016-10" db="EMBL/GenBank/DDBJ databases">
        <authorList>
            <person name="de Groot N.N."/>
        </authorList>
    </citation>
    <scope>NUCLEOTIDE SEQUENCE [LARGE SCALE GENOMIC DNA]</scope>
    <source>
        <strain evidence="2 3">CGMCC 1.9159</strain>
    </source>
</reference>
<dbReference type="OrthoDB" id="1644899at2"/>
<feature type="transmembrane region" description="Helical" evidence="1">
    <location>
        <begin position="115"/>
        <end position="134"/>
    </location>
</feature>
<keyword evidence="1" id="KW-1133">Transmembrane helix</keyword>
<dbReference type="InterPro" id="IPR021299">
    <property type="entry name" value="DUF2871"/>
</dbReference>
<gene>
    <name evidence="2" type="ORF">SAMN04488242_1044</name>
</gene>
<protein>
    <recommendedName>
        <fullName evidence="4">Cytochrome C and Quinol oxidase polypeptide I</fullName>
    </recommendedName>
</protein>
<dbReference type="AlphaFoldDB" id="A0A1G9J688"/>
<dbReference type="EMBL" id="FNGP01000002">
    <property type="protein sequence ID" value="SDL32733.1"/>
    <property type="molecule type" value="Genomic_DNA"/>
</dbReference>
<keyword evidence="3" id="KW-1185">Reference proteome</keyword>
<keyword evidence="1" id="KW-0472">Membrane</keyword>
<evidence type="ECO:0008006" key="4">
    <source>
        <dbReference type="Google" id="ProtNLM"/>
    </source>
</evidence>
<dbReference type="RefSeq" id="WP_093249652.1">
    <property type="nucleotide sequence ID" value="NZ_FNGP01000002.1"/>
</dbReference>
<dbReference type="Pfam" id="PF11070">
    <property type="entry name" value="DUF2871"/>
    <property type="match status" value="1"/>
</dbReference>
<evidence type="ECO:0000256" key="1">
    <source>
        <dbReference type="SAM" id="Phobius"/>
    </source>
</evidence>
<feature type="transmembrane region" description="Helical" evidence="1">
    <location>
        <begin position="5"/>
        <end position="23"/>
    </location>
</feature>
<keyword evidence="1" id="KW-0812">Transmembrane</keyword>
<proteinExistence type="predicted"/>
<feature type="transmembrane region" description="Helical" evidence="1">
    <location>
        <begin position="76"/>
        <end position="95"/>
    </location>
</feature>
<sequence length="149" mass="16022">MLRRAYWASAIYAGLGLAGGLFYRELTRTHPGAPDSQLGLVHTHLLVLGMLTGLLVLVLERLFRLSASRFSRAFEITWHLGVVLTGGMMAVRGTLTTLGVHFNDKMFAGISGTGHMLLTAAFILLFAALGSVVLRSPDEEASLPAEARA</sequence>
<accession>A0A1G9J688</accession>
<evidence type="ECO:0000313" key="3">
    <source>
        <dbReference type="Proteomes" id="UP000199475"/>
    </source>
</evidence>
<evidence type="ECO:0000313" key="2">
    <source>
        <dbReference type="EMBL" id="SDL32733.1"/>
    </source>
</evidence>
<dbReference type="STRING" id="686624.SAMN04488242_1044"/>
<feature type="transmembrane region" description="Helical" evidence="1">
    <location>
        <begin position="43"/>
        <end position="64"/>
    </location>
</feature>
<organism evidence="2 3">
    <name type="scientific">Tessaracoccus oleiagri</name>
    <dbReference type="NCBI Taxonomy" id="686624"/>
    <lineage>
        <taxon>Bacteria</taxon>
        <taxon>Bacillati</taxon>
        <taxon>Actinomycetota</taxon>
        <taxon>Actinomycetes</taxon>
        <taxon>Propionibacteriales</taxon>
        <taxon>Propionibacteriaceae</taxon>
        <taxon>Tessaracoccus</taxon>
    </lineage>
</organism>